<proteinExistence type="predicted"/>
<evidence type="ECO:0000256" key="1">
    <source>
        <dbReference type="ARBA" id="ARBA00022723"/>
    </source>
</evidence>
<dbReference type="Proteomes" id="UP001306508">
    <property type="component" value="Unassembled WGS sequence"/>
</dbReference>
<dbReference type="EMBL" id="JAWIZZ010000056">
    <property type="protein sequence ID" value="KAK5774107.1"/>
    <property type="molecule type" value="Genomic_DNA"/>
</dbReference>
<evidence type="ECO:0000256" key="6">
    <source>
        <dbReference type="SAM" id="MobiDB-lite"/>
    </source>
</evidence>
<protein>
    <recommendedName>
        <fullName evidence="7">LIM zinc-binding domain-containing protein</fullName>
    </recommendedName>
</protein>
<dbReference type="Gene3D" id="2.10.110.10">
    <property type="entry name" value="Cysteine Rich Protein"/>
    <property type="match status" value="2"/>
</dbReference>
<keyword evidence="9" id="KW-1185">Reference proteome</keyword>
<feature type="compositionally biased region" description="Basic and acidic residues" evidence="6">
    <location>
        <begin position="261"/>
        <end position="273"/>
    </location>
</feature>
<feature type="domain" description="LIM zinc-binding" evidence="7">
    <location>
        <begin position="417"/>
        <end position="479"/>
    </location>
</feature>
<organism evidence="8 9">
    <name type="scientific">Arxiozyma heterogenica</name>
    <dbReference type="NCBI Taxonomy" id="278026"/>
    <lineage>
        <taxon>Eukaryota</taxon>
        <taxon>Fungi</taxon>
        <taxon>Dikarya</taxon>
        <taxon>Ascomycota</taxon>
        <taxon>Saccharomycotina</taxon>
        <taxon>Saccharomycetes</taxon>
        <taxon>Saccharomycetales</taxon>
        <taxon>Saccharomycetaceae</taxon>
        <taxon>Arxiozyma</taxon>
    </lineage>
</organism>
<keyword evidence="2" id="KW-0677">Repeat</keyword>
<dbReference type="PROSITE" id="PS50023">
    <property type="entry name" value="LIM_DOMAIN_2"/>
    <property type="match status" value="1"/>
</dbReference>
<dbReference type="CDD" id="cd08368">
    <property type="entry name" value="LIM"/>
    <property type="match status" value="1"/>
</dbReference>
<evidence type="ECO:0000313" key="9">
    <source>
        <dbReference type="Proteomes" id="UP001306508"/>
    </source>
</evidence>
<dbReference type="Pfam" id="PF00412">
    <property type="entry name" value="LIM"/>
    <property type="match status" value="1"/>
</dbReference>
<evidence type="ECO:0000313" key="8">
    <source>
        <dbReference type="EMBL" id="KAK5774107.1"/>
    </source>
</evidence>
<reference evidence="9" key="1">
    <citation type="submission" date="2023-07" db="EMBL/GenBank/DDBJ databases">
        <title>A draft genome of Kazachstania heterogenica Y-27499.</title>
        <authorList>
            <person name="Donic C."/>
            <person name="Kralova J.S."/>
            <person name="Fidel L."/>
            <person name="Ben-Dor S."/>
            <person name="Jung S."/>
        </authorList>
    </citation>
    <scope>NUCLEOTIDE SEQUENCE [LARGE SCALE GENOMIC DNA]</scope>
    <source>
        <strain evidence="9">Y27499</strain>
    </source>
</reference>
<evidence type="ECO:0000256" key="3">
    <source>
        <dbReference type="ARBA" id="ARBA00022833"/>
    </source>
</evidence>
<feature type="compositionally biased region" description="Basic and acidic residues" evidence="6">
    <location>
        <begin position="122"/>
        <end position="139"/>
    </location>
</feature>
<dbReference type="SMART" id="SM00132">
    <property type="entry name" value="LIM"/>
    <property type="match status" value="2"/>
</dbReference>
<accession>A0AAN8A648</accession>
<feature type="region of interest" description="Disordered" evidence="6">
    <location>
        <begin position="122"/>
        <end position="156"/>
    </location>
</feature>
<dbReference type="GO" id="GO:0046872">
    <property type="term" value="F:metal ion binding"/>
    <property type="evidence" value="ECO:0007669"/>
    <property type="project" value="UniProtKB-KW"/>
</dbReference>
<dbReference type="PANTHER" id="PTHR24207">
    <property type="entry name" value="ZYX102 PROTEIN"/>
    <property type="match status" value="1"/>
</dbReference>
<evidence type="ECO:0000259" key="7">
    <source>
        <dbReference type="PROSITE" id="PS50023"/>
    </source>
</evidence>
<dbReference type="PROSITE" id="PS00478">
    <property type="entry name" value="LIM_DOMAIN_1"/>
    <property type="match status" value="2"/>
</dbReference>
<dbReference type="SUPFAM" id="SSF57716">
    <property type="entry name" value="Glucocorticoid receptor-like (DNA-binding domain)"/>
    <property type="match status" value="1"/>
</dbReference>
<dbReference type="GO" id="GO:0030695">
    <property type="term" value="F:GTPase regulator activity"/>
    <property type="evidence" value="ECO:0007669"/>
    <property type="project" value="UniProtKB-ARBA"/>
</dbReference>
<evidence type="ECO:0000256" key="5">
    <source>
        <dbReference type="PROSITE-ProRule" id="PRU00125"/>
    </source>
</evidence>
<dbReference type="InterPro" id="IPR001781">
    <property type="entry name" value="Znf_LIM"/>
</dbReference>
<dbReference type="PANTHER" id="PTHR24207:SF2">
    <property type="entry name" value="ZYX102 PROTEIN"/>
    <property type="match status" value="1"/>
</dbReference>
<evidence type="ECO:0000256" key="2">
    <source>
        <dbReference type="ARBA" id="ARBA00022737"/>
    </source>
</evidence>
<name>A0AAN8A648_9SACH</name>
<gene>
    <name evidence="8" type="ORF">RI543_004641</name>
</gene>
<keyword evidence="3 5" id="KW-0862">Zinc</keyword>
<keyword evidence="4 5" id="KW-0440">LIM domain</keyword>
<keyword evidence="1 5" id="KW-0479">Metal-binding</keyword>
<feature type="compositionally biased region" description="Low complexity" evidence="6">
    <location>
        <begin position="248"/>
        <end position="258"/>
    </location>
</feature>
<dbReference type="AlphaFoldDB" id="A0AAN8A648"/>
<evidence type="ECO:0000256" key="4">
    <source>
        <dbReference type="ARBA" id="ARBA00023038"/>
    </source>
</evidence>
<sequence>MYSSPFPKLNPNVRYKTVLERAGFDVIYDTNKNKDNGILRTSKSTPNLRSKNKKKFEFSNKNFTNDHIPYNTDKYRNNKDIVITNGINSLGSSNNIDSDSANNSNINTSHDDSLFDFENNKYKTDTKSNKNNRDDKDIKNISGNDSCSNELNDTRNTSDLENEISNLKINFSINSKQAFGGSPNPNPNVNASSKIELEKDLQNQFSKQNNLIIDDINSKLSNIQNGEGVVERKQKNDNDDNGVDADISHSTSTYLSSSNNREIDDIKDEKSIDENSLNNDMSNTSETRLLSLININKSSKELQAVKPLRLTVQNTKSNKINELIDQLNNSALPKENELNLLSSVTSSFSSSSSPGLLLANNNIGNTERPKKSSYYLSGLPISDIEEIREAIEPITTTTTMTPTTVPPLKVEYKTGEGPCRMCHKEITFNARFAKELTGQWHRDCFQCIKCNQKFNKSNPCYILNDEPYCQMDYHIVNNTICKICDIFIEGECLENDKEERFHVRCLTCFLCHEVIRNDYFLCNDNITVCDKHDINQLMSDGETGNKLGNNEEQESLSATNINTTTVKKRRTRLLNL</sequence>
<feature type="region of interest" description="Disordered" evidence="6">
    <location>
        <begin position="231"/>
        <end position="280"/>
    </location>
</feature>
<comment type="caution">
    <text evidence="8">The sequence shown here is derived from an EMBL/GenBank/DDBJ whole genome shotgun (WGS) entry which is preliminary data.</text>
</comment>